<dbReference type="Pfam" id="PF03992">
    <property type="entry name" value="ABM"/>
    <property type="match status" value="1"/>
</dbReference>
<protein>
    <recommendedName>
        <fullName evidence="1">ABM domain-containing protein</fullName>
    </recommendedName>
</protein>
<dbReference type="Proteomes" id="UP000033673">
    <property type="component" value="Unassembled WGS sequence"/>
</dbReference>
<gene>
    <name evidence="2" type="ORF">TW81_06590</name>
</gene>
<proteinExistence type="predicted"/>
<dbReference type="InterPro" id="IPR007138">
    <property type="entry name" value="ABM_dom"/>
</dbReference>
<organism evidence="2 3">
    <name type="scientific">Vibrio galatheae</name>
    <dbReference type="NCBI Taxonomy" id="579748"/>
    <lineage>
        <taxon>Bacteria</taxon>
        <taxon>Pseudomonadati</taxon>
        <taxon>Pseudomonadota</taxon>
        <taxon>Gammaproteobacteria</taxon>
        <taxon>Vibrionales</taxon>
        <taxon>Vibrionaceae</taxon>
        <taxon>Vibrio</taxon>
    </lineage>
</organism>
<dbReference type="PROSITE" id="PS51725">
    <property type="entry name" value="ABM"/>
    <property type="match status" value="1"/>
</dbReference>
<evidence type="ECO:0000313" key="3">
    <source>
        <dbReference type="Proteomes" id="UP000033673"/>
    </source>
</evidence>
<keyword evidence="3" id="KW-1185">Reference proteome</keyword>
<evidence type="ECO:0000313" key="2">
    <source>
        <dbReference type="EMBL" id="KJY83986.1"/>
    </source>
</evidence>
<reference evidence="2 3" key="1">
    <citation type="journal article" date="2015" name="BMC Genomics">
        <title>Genome mining reveals unlocked bioactive potential of marine Gram-negative bacteria.</title>
        <authorList>
            <person name="Machado H."/>
            <person name="Sonnenschein E.C."/>
            <person name="Melchiorsen J."/>
            <person name="Gram L."/>
        </authorList>
    </citation>
    <scope>NUCLEOTIDE SEQUENCE [LARGE SCALE GENOMIC DNA]</scope>
    <source>
        <strain evidence="2 3">S2757</strain>
    </source>
</reference>
<dbReference type="Gene3D" id="3.30.70.100">
    <property type="match status" value="1"/>
</dbReference>
<dbReference type="AlphaFoldDB" id="A0A0F4NPH9"/>
<evidence type="ECO:0000259" key="1">
    <source>
        <dbReference type="PROSITE" id="PS51725"/>
    </source>
</evidence>
<feature type="domain" description="ABM" evidence="1">
    <location>
        <begin position="6"/>
        <end position="94"/>
    </location>
</feature>
<dbReference type="STRING" id="579748.TW81_06590"/>
<comment type="caution">
    <text evidence="2">The sequence shown here is derived from an EMBL/GenBank/DDBJ whole genome shotgun (WGS) entry which is preliminary data.</text>
</comment>
<dbReference type="PATRIC" id="fig|579748.3.peg.1351"/>
<sequence>MSNDHLFVMAKITPHIEYFECAKNELFGMLSATRDEVGCIQFELHVSECGRYIYLYEEWVNQKALENHHQEKHTQAVANKLKDWLAVPTQVSRMSKR</sequence>
<name>A0A0F4NPH9_9VIBR</name>
<dbReference type="SUPFAM" id="SSF54909">
    <property type="entry name" value="Dimeric alpha+beta barrel"/>
    <property type="match status" value="1"/>
</dbReference>
<dbReference type="EMBL" id="JXXV01000012">
    <property type="protein sequence ID" value="KJY83986.1"/>
    <property type="molecule type" value="Genomic_DNA"/>
</dbReference>
<dbReference type="InterPro" id="IPR011008">
    <property type="entry name" value="Dimeric_a/b-barrel"/>
</dbReference>
<dbReference type="RefSeq" id="WP_045954908.1">
    <property type="nucleotide sequence ID" value="NZ_JXXV01000012.1"/>
</dbReference>
<dbReference type="OrthoDB" id="9812192at2"/>
<accession>A0A0F4NPH9</accession>